<protein>
    <submittedName>
        <fullName evidence="2">Uncharacterized protein</fullName>
    </submittedName>
</protein>
<comment type="caution">
    <text evidence="2">The sequence shown here is derived from an EMBL/GenBank/DDBJ whole genome shotgun (WGS) entry which is preliminary data.</text>
</comment>
<proteinExistence type="predicted"/>
<dbReference type="Gramene" id="OE9A068886T1">
    <property type="protein sequence ID" value="OE9A068886C1"/>
    <property type="gene ID" value="OE9A068886"/>
</dbReference>
<evidence type="ECO:0000313" key="3">
    <source>
        <dbReference type="Proteomes" id="UP000594638"/>
    </source>
</evidence>
<gene>
    <name evidence="2" type="ORF">OLEA9_A068886</name>
</gene>
<dbReference type="Proteomes" id="UP000594638">
    <property type="component" value="Unassembled WGS sequence"/>
</dbReference>
<evidence type="ECO:0000256" key="1">
    <source>
        <dbReference type="SAM" id="MobiDB-lite"/>
    </source>
</evidence>
<dbReference type="EMBL" id="CACTIH010000098">
    <property type="protein sequence ID" value="CAA2953782.1"/>
    <property type="molecule type" value="Genomic_DNA"/>
</dbReference>
<feature type="region of interest" description="Disordered" evidence="1">
    <location>
        <begin position="63"/>
        <end position="86"/>
    </location>
</feature>
<reference evidence="2 3" key="1">
    <citation type="submission" date="2019-12" db="EMBL/GenBank/DDBJ databases">
        <authorList>
            <person name="Alioto T."/>
            <person name="Alioto T."/>
            <person name="Gomez Garrido J."/>
        </authorList>
    </citation>
    <scope>NUCLEOTIDE SEQUENCE [LARGE SCALE GENOMIC DNA]</scope>
</reference>
<accession>A0A8S0PL05</accession>
<keyword evidence="3" id="KW-1185">Reference proteome</keyword>
<sequence length="119" mass="13347">MLIRPRLTGEEEVSIKVSALKDVIAATSSMDEADEDSRHAGGCGRNCFRSCCLPVSTGDELIEEDEEGVKSMHSQSEEDEDRIGRRGAGSVSWLICRDWWVWGVEEEFCYPNKANDMPF</sequence>
<organism evidence="2 3">
    <name type="scientific">Olea europaea subsp. europaea</name>
    <dbReference type="NCBI Taxonomy" id="158383"/>
    <lineage>
        <taxon>Eukaryota</taxon>
        <taxon>Viridiplantae</taxon>
        <taxon>Streptophyta</taxon>
        <taxon>Embryophyta</taxon>
        <taxon>Tracheophyta</taxon>
        <taxon>Spermatophyta</taxon>
        <taxon>Magnoliopsida</taxon>
        <taxon>eudicotyledons</taxon>
        <taxon>Gunneridae</taxon>
        <taxon>Pentapetalae</taxon>
        <taxon>asterids</taxon>
        <taxon>lamiids</taxon>
        <taxon>Lamiales</taxon>
        <taxon>Oleaceae</taxon>
        <taxon>Oleeae</taxon>
        <taxon>Olea</taxon>
    </lineage>
</organism>
<evidence type="ECO:0000313" key="2">
    <source>
        <dbReference type="EMBL" id="CAA2953782.1"/>
    </source>
</evidence>
<dbReference type="AlphaFoldDB" id="A0A8S0PL05"/>
<name>A0A8S0PL05_OLEEU</name>